<evidence type="ECO:0000256" key="2">
    <source>
        <dbReference type="ARBA" id="ARBA00004815"/>
    </source>
</evidence>
<dbReference type="NCBIfam" id="NF001810">
    <property type="entry name" value="PRK00529.1"/>
    <property type="match status" value="1"/>
</dbReference>
<sequence>MIIVNDLKPGTTFENEGNIYVVIDIAHNKTAMRQMIVKVKVRNLRTGVINELSFTGGDKVEQAHIEKKEMQYLYDSGDALVFMDTSTYDQIEIAKDKLEWEMKFLKANDNVNISMYEGVEILGLILPDKVELRIVECEPAVKGDTATSASKNAVVETGLEIRVPLFIEQDEMVLINTSDGKYSGRA</sequence>
<dbReference type="InterPro" id="IPR020599">
    <property type="entry name" value="Transl_elong_fac_P/YeiP"/>
</dbReference>
<comment type="function">
    <text evidence="7 8">Involved in peptide bond synthesis. Stimulates efficient translation and peptide-bond synthesis on native or reconstituted 70S ribosomes in vitro. Probably functions indirectly by altering the affinity of the ribosome for aminoacyl-tRNA, thus increasing their reactivity as acceptors for peptidyl transferase.</text>
</comment>
<evidence type="ECO:0000256" key="8">
    <source>
        <dbReference type="HAMAP-Rule" id="MF_00141"/>
    </source>
</evidence>
<dbReference type="SMART" id="SM00841">
    <property type="entry name" value="Elong-fact-P_C"/>
    <property type="match status" value="1"/>
</dbReference>
<evidence type="ECO:0000256" key="1">
    <source>
        <dbReference type="ARBA" id="ARBA00004496"/>
    </source>
</evidence>
<dbReference type="STRING" id="118967.SAMN02745191_1925"/>
<dbReference type="CDD" id="cd05794">
    <property type="entry name" value="S1_EF-P_repeat_2"/>
    <property type="match status" value="1"/>
</dbReference>
<dbReference type="SMART" id="SM01185">
    <property type="entry name" value="EFP"/>
    <property type="match status" value="1"/>
</dbReference>
<dbReference type="FunFam" id="2.40.50.140:FF:000009">
    <property type="entry name" value="Elongation factor P"/>
    <property type="match status" value="1"/>
</dbReference>
<proteinExistence type="inferred from homology"/>
<dbReference type="EMBL" id="FUWY01000005">
    <property type="protein sequence ID" value="SJZ87668.1"/>
    <property type="molecule type" value="Genomic_DNA"/>
</dbReference>
<feature type="domain" description="Translation elongation factor P/YeiP central" evidence="12">
    <location>
        <begin position="67"/>
        <end position="121"/>
    </location>
</feature>
<dbReference type="InterPro" id="IPR013852">
    <property type="entry name" value="Transl_elong_P/YeiP_CS"/>
</dbReference>
<dbReference type="RefSeq" id="WP_078712329.1">
    <property type="nucleotide sequence ID" value="NZ_FUWY01000005.1"/>
</dbReference>
<dbReference type="SUPFAM" id="SSF50249">
    <property type="entry name" value="Nucleic acid-binding proteins"/>
    <property type="match status" value="2"/>
</dbReference>
<dbReference type="AlphaFoldDB" id="A0A1T4P9Y7"/>
<dbReference type="HAMAP" id="MF_00141">
    <property type="entry name" value="EF_P"/>
    <property type="match status" value="1"/>
</dbReference>
<dbReference type="UniPathway" id="UPA00345"/>
<dbReference type="FunFam" id="2.40.50.140:FF:000004">
    <property type="entry name" value="Elongation factor P"/>
    <property type="match status" value="1"/>
</dbReference>
<feature type="domain" description="Elongation factor P C-terminal" evidence="11">
    <location>
        <begin position="130"/>
        <end position="185"/>
    </location>
</feature>
<reference evidence="14" key="1">
    <citation type="submission" date="2017-02" db="EMBL/GenBank/DDBJ databases">
        <authorList>
            <person name="Varghese N."/>
            <person name="Submissions S."/>
        </authorList>
    </citation>
    <scope>NUCLEOTIDE SEQUENCE [LARGE SCALE GENOMIC DNA]</scope>
    <source>
        <strain evidence="14">ATCC 25662</strain>
    </source>
</reference>
<evidence type="ECO:0000256" key="9">
    <source>
        <dbReference type="NCBIfam" id="TIGR00038"/>
    </source>
</evidence>
<accession>A0A1T4P9Y7</accession>
<dbReference type="InterPro" id="IPR008991">
    <property type="entry name" value="Translation_prot_SH3-like_sf"/>
</dbReference>
<dbReference type="InterPro" id="IPR011768">
    <property type="entry name" value="Transl_elongation_fac_P"/>
</dbReference>
<protein>
    <recommendedName>
        <fullName evidence="8 9">Elongation factor P</fullName>
        <shortName evidence="8">EF-P</shortName>
    </recommendedName>
</protein>
<dbReference type="InterPro" id="IPR014722">
    <property type="entry name" value="Rib_uL2_dom2"/>
</dbReference>
<keyword evidence="4 8" id="KW-0963">Cytoplasm</keyword>
<comment type="subcellular location">
    <subcellularLocation>
        <location evidence="1 8">Cytoplasm</location>
    </subcellularLocation>
</comment>
<evidence type="ECO:0000259" key="11">
    <source>
        <dbReference type="SMART" id="SM00841"/>
    </source>
</evidence>
<keyword evidence="6 8" id="KW-0648">Protein biosynthesis</keyword>
<dbReference type="PIRSF" id="PIRSF005901">
    <property type="entry name" value="EF-P"/>
    <property type="match status" value="1"/>
</dbReference>
<dbReference type="InterPro" id="IPR015365">
    <property type="entry name" value="Elong-fact-P_C"/>
</dbReference>
<evidence type="ECO:0000256" key="7">
    <source>
        <dbReference type="ARBA" id="ARBA00025469"/>
    </source>
</evidence>
<dbReference type="Gene3D" id="2.40.50.140">
    <property type="entry name" value="Nucleic acid-binding proteins"/>
    <property type="match status" value="2"/>
</dbReference>
<keyword evidence="5 8" id="KW-0251">Elongation factor</keyword>
<dbReference type="OrthoDB" id="9801844at2"/>
<name>A0A1T4P9Y7_9FIRM</name>
<evidence type="ECO:0000313" key="14">
    <source>
        <dbReference type="Proteomes" id="UP000243297"/>
    </source>
</evidence>
<evidence type="ECO:0000256" key="5">
    <source>
        <dbReference type="ARBA" id="ARBA00022768"/>
    </source>
</evidence>
<dbReference type="PANTHER" id="PTHR30053:SF12">
    <property type="entry name" value="ELONGATION FACTOR P (EF-P) FAMILY PROTEIN"/>
    <property type="match status" value="1"/>
</dbReference>
<evidence type="ECO:0000256" key="3">
    <source>
        <dbReference type="ARBA" id="ARBA00009479"/>
    </source>
</evidence>
<evidence type="ECO:0000256" key="10">
    <source>
        <dbReference type="RuleBase" id="RU004389"/>
    </source>
</evidence>
<gene>
    <name evidence="8" type="primary">efp</name>
    <name evidence="13" type="ORF">SAMN02745191_1925</name>
</gene>
<evidence type="ECO:0000259" key="12">
    <source>
        <dbReference type="SMART" id="SM01185"/>
    </source>
</evidence>
<dbReference type="GO" id="GO:0043043">
    <property type="term" value="P:peptide biosynthetic process"/>
    <property type="evidence" value="ECO:0007669"/>
    <property type="project" value="InterPro"/>
</dbReference>
<dbReference type="GO" id="GO:0003746">
    <property type="term" value="F:translation elongation factor activity"/>
    <property type="evidence" value="ECO:0007669"/>
    <property type="project" value="UniProtKB-UniRule"/>
</dbReference>
<dbReference type="Pfam" id="PF08207">
    <property type="entry name" value="EFP_N"/>
    <property type="match status" value="1"/>
</dbReference>
<organism evidence="13 14">
    <name type="scientific">Anaerorhabdus furcosa</name>
    <dbReference type="NCBI Taxonomy" id="118967"/>
    <lineage>
        <taxon>Bacteria</taxon>
        <taxon>Bacillati</taxon>
        <taxon>Bacillota</taxon>
        <taxon>Erysipelotrichia</taxon>
        <taxon>Erysipelotrichales</taxon>
        <taxon>Erysipelotrichaceae</taxon>
        <taxon>Anaerorhabdus</taxon>
    </lineage>
</organism>
<dbReference type="PANTHER" id="PTHR30053">
    <property type="entry name" value="ELONGATION FACTOR P"/>
    <property type="match status" value="1"/>
</dbReference>
<evidence type="ECO:0000313" key="13">
    <source>
        <dbReference type="EMBL" id="SJZ87668.1"/>
    </source>
</evidence>
<evidence type="ECO:0000256" key="6">
    <source>
        <dbReference type="ARBA" id="ARBA00022917"/>
    </source>
</evidence>
<dbReference type="InterPro" id="IPR001059">
    <property type="entry name" value="Transl_elong_P/YeiP_cen"/>
</dbReference>
<dbReference type="CDD" id="cd04470">
    <property type="entry name" value="S1_EF-P_repeat_1"/>
    <property type="match status" value="1"/>
</dbReference>
<dbReference type="PROSITE" id="PS01275">
    <property type="entry name" value="EFP"/>
    <property type="match status" value="1"/>
</dbReference>
<dbReference type="Proteomes" id="UP000243297">
    <property type="component" value="Unassembled WGS sequence"/>
</dbReference>
<comment type="similarity">
    <text evidence="3 8 10">Belongs to the elongation factor P family.</text>
</comment>
<dbReference type="InterPro" id="IPR012340">
    <property type="entry name" value="NA-bd_OB-fold"/>
</dbReference>
<dbReference type="GO" id="GO:0005829">
    <property type="term" value="C:cytosol"/>
    <property type="evidence" value="ECO:0007669"/>
    <property type="project" value="UniProtKB-ARBA"/>
</dbReference>
<dbReference type="NCBIfam" id="TIGR00038">
    <property type="entry name" value="efp"/>
    <property type="match status" value="1"/>
</dbReference>
<keyword evidence="14" id="KW-1185">Reference proteome</keyword>
<dbReference type="InterPro" id="IPR013185">
    <property type="entry name" value="Transl_elong_KOW-like"/>
</dbReference>
<dbReference type="Pfam" id="PF01132">
    <property type="entry name" value="EFP"/>
    <property type="match status" value="1"/>
</dbReference>
<evidence type="ECO:0000256" key="4">
    <source>
        <dbReference type="ARBA" id="ARBA00022490"/>
    </source>
</evidence>
<dbReference type="Pfam" id="PF09285">
    <property type="entry name" value="Elong-fact-P_C"/>
    <property type="match status" value="1"/>
</dbReference>
<dbReference type="SUPFAM" id="SSF50104">
    <property type="entry name" value="Translation proteins SH3-like domain"/>
    <property type="match status" value="1"/>
</dbReference>
<comment type="pathway">
    <text evidence="2 8">Protein biosynthesis; polypeptide chain elongation.</text>
</comment>
<dbReference type="Gene3D" id="2.30.30.30">
    <property type="match status" value="1"/>
</dbReference>